<dbReference type="EMBL" id="CP001359">
    <property type="protein sequence ID" value="ACL67641.1"/>
    <property type="molecule type" value="Genomic_DNA"/>
</dbReference>
<evidence type="ECO:0000256" key="5">
    <source>
        <dbReference type="ARBA" id="ARBA00023136"/>
    </source>
</evidence>
<accession>B8JBN3</accession>
<keyword evidence="6 8" id="KW-0012">Acyltransferase</keyword>
<dbReference type="RefSeq" id="WP_015935339.1">
    <property type="nucleotide sequence ID" value="NC_011891.1"/>
</dbReference>
<keyword evidence="5" id="KW-0472">Membrane</keyword>
<name>B8JBN3_ANAD2</name>
<evidence type="ECO:0000256" key="7">
    <source>
        <dbReference type="SAM" id="MobiDB-lite"/>
    </source>
</evidence>
<reference evidence="8" key="1">
    <citation type="submission" date="2009-01" db="EMBL/GenBank/DDBJ databases">
        <title>Complete sequence of Anaeromyxobacter dehalogenans 2CP-1.</title>
        <authorList>
            <consortium name="US DOE Joint Genome Institute"/>
            <person name="Lucas S."/>
            <person name="Copeland A."/>
            <person name="Lapidus A."/>
            <person name="Glavina del Rio T."/>
            <person name="Dalin E."/>
            <person name="Tice H."/>
            <person name="Bruce D."/>
            <person name="Goodwin L."/>
            <person name="Pitluck S."/>
            <person name="Saunders E."/>
            <person name="Brettin T."/>
            <person name="Detter J.C."/>
            <person name="Han C."/>
            <person name="Larimer F."/>
            <person name="Land M."/>
            <person name="Hauser L."/>
            <person name="Kyrpides N."/>
            <person name="Ovchinnikova G."/>
            <person name="Beliaev A.S."/>
            <person name="Richardson P."/>
        </authorList>
    </citation>
    <scope>NUCLEOTIDE SEQUENCE</scope>
    <source>
        <strain evidence="8">2CP-1</strain>
    </source>
</reference>
<sequence>MAVPLRKRIKRSVRSALVRALLWILGLLPLGPALALGGLVGRAGYHLARGTRRLALRSLAVAFPEKPEAEREAIARAMFVHLGRTALELAAIRSYDARLETYVELSPPGLLQEVIARGRGMVFVTGHVGSWELLARRIARAGIPNAVIAKAGGDAGLNRVAERFRAAGGVTTLWRENPDTGRAIIRTFRQGKALGLLIDQDTKVQGVFVPFFGRLAYTPRAAADLAIRFGAPVVVGTIRRRGPRAGDGHLLECVEIPFAADPPDREAEAVRLTAACSAALETAIRRNPAEWVWMHERWKTRPEGENQADGPQAKAVPKSAELSRG</sequence>
<evidence type="ECO:0000256" key="6">
    <source>
        <dbReference type="ARBA" id="ARBA00023315"/>
    </source>
</evidence>
<dbReference type="GO" id="GO:0005886">
    <property type="term" value="C:plasma membrane"/>
    <property type="evidence" value="ECO:0007669"/>
    <property type="project" value="UniProtKB-SubCell"/>
</dbReference>
<dbReference type="HOGENOM" id="CLU_049421_4_0_7"/>
<dbReference type="PANTHER" id="PTHR30606">
    <property type="entry name" value="LIPID A BIOSYNTHESIS LAUROYL ACYLTRANSFERASE"/>
    <property type="match status" value="1"/>
</dbReference>
<evidence type="ECO:0000256" key="2">
    <source>
        <dbReference type="ARBA" id="ARBA00022475"/>
    </source>
</evidence>
<keyword evidence="4" id="KW-0808">Transferase</keyword>
<dbReference type="KEGG" id="acp:A2cp1_4324"/>
<evidence type="ECO:0000256" key="1">
    <source>
        <dbReference type="ARBA" id="ARBA00004533"/>
    </source>
</evidence>
<dbReference type="GO" id="GO:0009247">
    <property type="term" value="P:glycolipid biosynthetic process"/>
    <property type="evidence" value="ECO:0007669"/>
    <property type="project" value="UniProtKB-ARBA"/>
</dbReference>
<dbReference type="CDD" id="cd07984">
    <property type="entry name" value="LPLAT_LABLAT-like"/>
    <property type="match status" value="1"/>
</dbReference>
<evidence type="ECO:0000256" key="4">
    <source>
        <dbReference type="ARBA" id="ARBA00022679"/>
    </source>
</evidence>
<dbReference type="Pfam" id="PF03279">
    <property type="entry name" value="Lip_A_acyltrans"/>
    <property type="match status" value="1"/>
</dbReference>
<keyword evidence="3" id="KW-0997">Cell inner membrane</keyword>
<evidence type="ECO:0000313" key="8">
    <source>
        <dbReference type="EMBL" id="ACL67641.1"/>
    </source>
</evidence>
<dbReference type="InterPro" id="IPR004960">
    <property type="entry name" value="LipA_acyltrans"/>
</dbReference>
<dbReference type="PANTHER" id="PTHR30606:SF10">
    <property type="entry name" value="PHOSPHATIDYLINOSITOL MANNOSIDE ACYLTRANSFERASE"/>
    <property type="match status" value="1"/>
</dbReference>
<dbReference type="GO" id="GO:0016746">
    <property type="term" value="F:acyltransferase activity"/>
    <property type="evidence" value="ECO:0007669"/>
    <property type="project" value="UniProtKB-KW"/>
</dbReference>
<evidence type="ECO:0000313" key="9">
    <source>
        <dbReference type="Proteomes" id="UP000007089"/>
    </source>
</evidence>
<evidence type="ECO:0000256" key="3">
    <source>
        <dbReference type="ARBA" id="ARBA00022519"/>
    </source>
</evidence>
<dbReference type="AlphaFoldDB" id="B8JBN3"/>
<dbReference type="PIRSF" id="PIRSF026649">
    <property type="entry name" value="MsbB"/>
    <property type="match status" value="1"/>
</dbReference>
<protein>
    <submittedName>
        <fullName evidence="8">Lipid A biosynthesis acyltransferase</fullName>
    </submittedName>
</protein>
<comment type="subcellular location">
    <subcellularLocation>
        <location evidence="1">Cell inner membrane</location>
    </subcellularLocation>
</comment>
<keyword evidence="9" id="KW-1185">Reference proteome</keyword>
<proteinExistence type="predicted"/>
<dbReference type="Proteomes" id="UP000007089">
    <property type="component" value="Chromosome"/>
</dbReference>
<feature type="region of interest" description="Disordered" evidence="7">
    <location>
        <begin position="300"/>
        <end position="325"/>
    </location>
</feature>
<gene>
    <name evidence="8" type="ordered locus">A2cp1_4324</name>
</gene>
<organism evidence="8 9">
    <name type="scientific">Anaeromyxobacter dehalogenans (strain ATCC BAA-258 / DSM 21875 / 2CP-1)</name>
    <dbReference type="NCBI Taxonomy" id="455488"/>
    <lineage>
        <taxon>Bacteria</taxon>
        <taxon>Pseudomonadati</taxon>
        <taxon>Myxococcota</taxon>
        <taxon>Myxococcia</taxon>
        <taxon>Myxococcales</taxon>
        <taxon>Cystobacterineae</taxon>
        <taxon>Anaeromyxobacteraceae</taxon>
        <taxon>Anaeromyxobacter</taxon>
    </lineage>
</organism>
<keyword evidence="2" id="KW-1003">Cell membrane</keyword>